<proteinExistence type="predicted"/>
<dbReference type="GeneID" id="92087112"/>
<name>A0ABR1W5V0_9PEZI</name>
<dbReference type="Proteomes" id="UP001480595">
    <property type="component" value="Unassembled WGS sequence"/>
</dbReference>
<keyword evidence="3" id="KW-1185">Reference proteome</keyword>
<protein>
    <recommendedName>
        <fullName evidence="1">2EXR domain-containing protein</fullName>
    </recommendedName>
</protein>
<dbReference type="Pfam" id="PF20150">
    <property type="entry name" value="2EXR"/>
    <property type="match status" value="1"/>
</dbReference>
<dbReference type="InterPro" id="IPR045518">
    <property type="entry name" value="2EXR"/>
</dbReference>
<organism evidence="2 3">
    <name type="scientific">Apiospora phragmitis</name>
    <dbReference type="NCBI Taxonomy" id="2905665"/>
    <lineage>
        <taxon>Eukaryota</taxon>
        <taxon>Fungi</taxon>
        <taxon>Dikarya</taxon>
        <taxon>Ascomycota</taxon>
        <taxon>Pezizomycotina</taxon>
        <taxon>Sordariomycetes</taxon>
        <taxon>Xylariomycetidae</taxon>
        <taxon>Amphisphaeriales</taxon>
        <taxon>Apiosporaceae</taxon>
        <taxon>Apiospora</taxon>
    </lineage>
</organism>
<dbReference type="RefSeq" id="XP_066719904.1">
    <property type="nucleotide sequence ID" value="XM_066854049.1"/>
</dbReference>
<evidence type="ECO:0000313" key="3">
    <source>
        <dbReference type="Proteomes" id="UP001480595"/>
    </source>
</evidence>
<feature type="domain" description="2EXR" evidence="1">
    <location>
        <begin position="6"/>
        <end position="98"/>
    </location>
</feature>
<reference evidence="2 3" key="1">
    <citation type="submission" date="2023-01" db="EMBL/GenBank/DDBJ databases">
        <title>Analysis of 21 Apiospora genomes using comparative genomics revels a genus with tremendous synthesis potential of carbohydrate active enzymes and secondary metabolites.</title>
        <authorList>
            <person name="Sorensen T."/>
        </authorList>
    </citation>
    <scope>NUCLEOTIDE SEQUENCE [LARGE SCALE GENOMIC DNA]</scope>
    <source>
        <strain evidence="2 3">CBS 135458</strain>
    </source>
</reference>
<evidence type="ECO:0000259" key="1">
    <source>
        <dbReference type="Pfam" id="PF20150"/>
    </source>
</evidence>
<sequence>MAHTEFHDFNKLPPEIRHHIVEALDHPPCLHAFYFNATAGRRLSASRFVDHYYCHAEMRYISPESRLKPELNLRRVNQEARDVVQRHHKDFLNLSSGKSAAFHPGVLAVDTEKVMFYLMNLKHSIGAMTRPLRRNMEIGQGLRHLALPLFDIAYWPDSDTRRTFDPSLRAPRTARGSC</sequence>
<evidence type="ECO:0000313" key="2">
    <source>
        <dbReference type="EMBL" id="KAK8078833.1"/>
    </source>
</evidence>
<comment type="caution">
    <text evidence="2">The sequence shown here is derived from an EMBL/GenBank/DDBJ whole genome shotgun (WGS) entry which is preliminary data.</text>
</comment>
<dbReference type="EMBL" id="JAQQWL010000003">
    <property type="protein sequence ID" value="KAK8078833.1"/>
    <property type="molecule type" value="Genomic_DNA"/>
</dbReference>
<accession>A0ABR1W5V0</accession>
<gene>
    <name evidence="2" type="ORF">PG994_002640</name>
</gene>